<dbReference type="InterPro" id="IPR032466">
    <property type="entry name" value="Metal_Hydrolase"/>
</dbReference>
<proteinExistence type="predicted"/>
<sequence length="261" mass="28818">MIIDTHCHAGRNWFLPIESLEFEMNQAGVDAAVLIQHGGTYDNSYLFKEASKRHGRFKVVVMIDPNDSDPLGTLEKLCEQGAAGVRIAPDGTFNHVPRVIDIWRKAGELGLVVSSLGDDGKFSSVSFKNIIDACPETHIVLEHLAGVGITEPPYSAYKSALQCAQRPNTTIKIPGLGEITPRPATLQPDFGFENVPPLFEMAYEAFGPDRMMWGSDYPPSAGREGYRNTLEGVRNHPAFAKSDDIDWVLGKTAARIWRFDD</sequence>
<dbReference type="InterPro" id="IPR032465">
    <property type="entry name" value="ACMSD"/>
</dbReference>
<dbReference type="PANTHER" id="PTHR21240:SF19">
    <property type="entry name" value="CATALYTIC_ HYDROLASE"/>
    <property type="match status" value="1"/>
</dbReference>
<dbReference type="Gene3D" id="3.20.20.140">
    <property type="entry name" value="Metal-dependent hydrolases"/>
    <property type="match status" value="1"/>
</dbReference>
<feature type="domain" description="Amidohydrolase-related" evidence="2">
    <location>
        <begin position="21"/>
        <end position="259"/>
    </location>
</feature>
<accession>A0A381T5L9</accession>
<dbReference type="EMBL" id="UINC01003874">
    <property type="protein sequence ID" value="SVA09967.1"/>
    <property type="molecule type" value="Genomic_DNA"/>
</dbReference>
<dbReference type="PANTHER" id="PTHR21240">
    <property type="entry name" value="2-AMINO-3-CARBOXYLMUCONATE-6-SEMIALDEHYDE DECARBOXYLASE"/>
    <property type="match status" value="1"/>
</dbReference>
<organism evidence="3">
    <name type="scientific">marine metagenome</name>
    <dbReference type="NCBI Taxonomy" id="408172"/>
    <lineage>
        <taxon>unclassified sequences</taxon>
        <taxon>metagenomes</taxon>
        <taxon>ecological metagenomes</taxon>
    </lineage>
</organism>
<reference evidence="3" key="1">
    <citation type="submission" date="2018-05" db="EMBL/GenBank/DDBJ databases">
        <authorList>
            <person name="Lanie J.A."/>
            <person name="Ng W.-L."/>
            <person name="Kazmierczak K.M."/>
            <person name="Andrzejewski T.M."/>
            <person name="Davidsen T.M."/>
            <person name="Wayne K.J."/>
            <person name="Tettelin H."/>
            <person name="Glass J.I."/>
            <person name="Rusch D."/>
            <person name="Podicherti R."/>
            <person name="Tsui H.-C.T."/>
            <person name="Winkler M.E."/>
        </authorList>
    </citation>
    <scope>NUCLEOTIDE SEQUENCE</scope>
</reference>
<name>A0A381T5L9_9ZZZZ</name>
<evidence type="ECO:0000313" key="3">
    <source>
        <dbReference type="EMBL" id="SVA09967.1"/>
    </source>
</evidence>
<dbReference type="GO" id="GO:0016831">
    <property type="term" value="F:carboxy-lyase activity"/>
    <property type="evidence" value="ECO:0007669"/>
    <property type="project" value="InterPro"/>
</dbReference>
<evidence type="ECO:0000256" key="1">
    <source>
        <dbReference type="ARBA" id="ARBA00023239"/>
    </source>
</evidence>
<dbReference type="AlphaFoldDB" id="A0A381T5L9"/>
<dbReference type="Pfam" id="PF04909">
    <property type="entry name" value="Amidohydro_2"/>
    <property type="match status" value="1"/>
</dbReference>
<evidence type="ECO:0000259" key="2">
    <source>
        <dbReference type="Pfam" id="PF04909"/>
    </source>
</evidence>
<keyword evidence="1" id="KW-0456">Lyase</keyword>
<protein>
    <recommendedName>
        <fullName evidence="2">Amidohydrolase-related domain-containing protein</fullName>
    </recommendedName>
</protein>
<gene>
    <name evidence="3" type="ORF">METZ01_LOCUS62821</name>
</gene>
<dbReference type="GO" id="GO:0016787">
    <property type="term" value="F:hydrolase activity"/>
    <property type="evidence" value="ECO:0007669"/>
    <property type="project" value="InterPro"/>
</dbReference>
<dbReference type="SUPFAM" id="SSF51556">
    <property type="entry name" value="Metallo-dependent hydrolases"/>
    <property type="match status" value="1"/>
</dbReference>
<dbReference type="InterPro" id="IPR006680">
    <property type="entry name" value="Amidohydro-rel"/>
</dbReference>